<dbReference type="Proteomes" id="UP000189229">
    <property type="component" value="Unassembled WGS sequence"/>
</dbReference>
<name>A0A1V3WB23_MYCKA</name>
<comment type="caution">
    <text evidence="1">The sequence shown here is derived from an EMBL/GenBank/DDBJ whole genome shotgun (WGS) entry which is preliminary data.</text>
</comment>
<gene>
    <name evidence="1" type="ORF">BZL30_9243</name>
</gene>
<accession>A0A1V3WB23</accession>
<evidence type="ECO:0000313" key="2">
    <source>
        <dbReference type="Proteomes" id="UP000189229"/>
    </source>
</evidence>
<evidence type="ECO:0000313" key="1">
    <source>
        <dbReference type="EMBL" id="OOK64130.1"/>
    </source>
</evidence>
<organism evidence="1 2">
    <name type="scientific">Mycobacterium kansasii</name>
    <dbReference type="NCBI Taxonomy" id="1768"/>
    <lineage>
        <taxon>Bacteria</taxon>
        <taxon>Bacillati</taxon>
        <taxon>Actinomycetota</taxon>
        <taxon>Actinomycetes</taxon>
        <taxon>Mycobacteriales</taxon>
        <taxon>Mycobacteriaceae</taxon>
        <taxon>Mycobacterium</taxon>
    </lineage>
</organism>
<dbReference type="AlphaFoldDB" id="A0A1V3WB23"/>
<proteinExistence type="predicted"/>
<protein>
    <submittedName>
        <fullName evidence="1">Uncharacterized protein</fullName>
    </submittedName>
</protein>
<sequence>MAPVISMDLSCTLKRVKPEFGACCVIVTISHYSPAMRVY</sequence>
<dbReference type="EMBL" id="MVBM01000013">
    <property type="protein sequence ID" value="OOK64130.1"/>
    <property type="molecule type" value="Genomic_DNA"/>
</dbReference>
<reference evidence="1 2" key="1">
    <citation type="submission" date="2017-02" db="EMBL/GenBank/DDBJ databases">
        <title>Complete genome sequences of Mycobacterium kansasii strains isolated from rhesus macaques.</title>
        <authorList>
            <person name="Panda A."/>
            <person name="Nagaraj S."/>
            <person name="Zhao X."/>
            <person name="Tettelin H."/>
            <person name="Detolla L.J."/>
        </authorList>
    </citation>
    <scope>NUCLEOTIDE SEQUENCE [LARGE SCALE GENOMIC DNA]</scope>
    <source>
        <strain evidence="1 2">11-3813</strain>
    </source>
</reference>